<dbReference type="InterPro" id="IPR021122">
    <property type="entry name" value="RNA_ligase_dom_REL/Rnl2"/>
</dbReference>
<evidence type="ECO:0000313" key="3">
    <source>
        <dbReference type="Proteomes" id="UP000389128"/>
    </source>
</evidence>
<organism evidence="2 3">
    <name type="scientific">Zoogloea oleivorans</name>
    <dbReference type="NCBI Taxonomy" id="1552750"/>
    <lineage>
        <taxon>Bacteria</taxon>
        <taxon>Pseudomonadati</taxon>
        <taxon>Pseudomonadota</taxon>
        <taxon>Betaproteobacteria</taxon>
        <taxon>Rhodocyclales</taxon>
        <taxon>Zoogloeaceae</taxon>
        <taxon>Zoogloea</taxon>
    </lineage>
</organism>
<dbReference type="SUPFAM" id="SSF56091">
    <property type="entry name" value="DNA ligase/mRNA capping enzyme, catalytic domain"/>
    <property type="match status" value="1"/>
</dbReference>
<dbReference type="PANTHER" id="PTHR43883:SF1">
    <property type="entry name" value="GLUCONOKINASE"/>
    <property type="match status" value="1"/>
</dbReference>
<feature type="domain" description="RNA ligase" evidence="1">
    <location>
        <begin position="39"/>
        <end position="201"/>
    </location>
</feature>
<dbReference type="InterPro" id="IPR052732">
    <property type="entry name" value="Cell-binding_unc_protein"/>
</dbReference>
<keyword evidence="3" id="KW-1185">Reference proteome</keyword>
<comment type="caution">
    <text evidence="2">The sequence shown here is derived from an EMBL/GenBank/DDBJ whole genome shotgun (WGS) entry which is preliminary data.</text>
</comment>
<proteinExistence type="predicted"/>
<name>A0A6C2CKZ6_9RHOO</name>
<dbReference type="AlphaFoldDB" id="A0A6C2CKZ6"/>
<dbReference type="GO" id="GO:0016874">
    <property type="term" value="F:ligase activity"/>
    <property type="evidence" value="ECO:0007669"/>
    <property type="project" value="UniProtKB-KW"/>
</dbReference>
<dbReference type="Gene3D" id="3.30.470.30">
    <property type="entry name" value="DNA ligase/mRNA capping enzyme"/>
    <property type="match status" value="1"/>
</dbReference>
<sequence length="235" mass="26578">MTDFFRFPHTPHLVWLGQDAPRDDKVLSPAEVKGLLAGEVVVEEKLDGANLGFSLAPDGSLRVQNRGQYLAEPHAGQFARLPAWFAQHDDALRSVLAPDIIVFGEWCAARHSLEYVALPDWFLLFDVYDRLAGRFWCSSRRNALALSAGLVTVPQVAHGRYTVASLKELVATRSSRYRQGPLEGVVIRRESAQWCESRAKLVRADFTQAIETHWRKRAIEWNRVDFSHSAQRCLP</sequence>
<reference evidence="2 3" key="1">
    <citation type="submission" date="2019-01" db="EMBL/GenBank/DDBJ databases">
        <title>Zoogloea oleivorans genome sequencing and assembly.</title>
        <authorList>
            <person name="Tancsics A."/>
            <person name="Farkas M."/>
            <person name="Kriszt B."/>
            <person name="Maroti G."/>
            <person name="Horvath B."/>
        </authorList>
    </citation>
    <scope>NUCLEOTIDE SEQUENCE [LARGE SCALE GENOMIC DNA]</scope>
    <source>
        <strain evidence="2 3">Buc</strain>
    </source>
</reference>
<dbReference type="Pfam" id="PF09414">
    <property type="entry name" value="RNA_ligase"/>
    <property type="match status" value="1"/>
</dbReference>
<dbReference type="Proteomes" id="UP000389128">
    <property type="component" value="Unassembled WGS sequence"/>
</dbReference>
<dbReference type="OrthoDB" id="255834at2"/>
<accession>A0A6C2CKZ6</accession>
<protein>
    <submittedName>
        <fullName evidence="2">DNA ligase</fullName>
    </submittedName>
</protein>
<evidence type="ECO:0000313" key="2">
    <source>
        <dbReference type="EMBL" id="TYC54196.1"/>
    </source>
</evidence>
<dbReference type="PANTHER" id="PTHR43883">
    <property type="entry name" value="SLR0207 PROTEIN"/>
    <property type="match status" value="1"/>
</dbReference>
<dbReference type="RefSeq" id="WP_148580836.1">
    <property type="nucleotide sequence ID" value="NZ_SDKK01000023.1"/>
</dbReference>
<gene>
    <name evidence="2" type="ORF">ETQ85_19890</name>
</gene>
<keyword evidence="2" id="KW-0436">Ligase</keyword>
<dbReference type="EMBL" id="SDKK01000023">
    <property type="protein sequence ID" value="TYC54196.1"/>
    <property type="molecule type" value="Genomic_DNA"/>
</dbReference>
<evidence type="ECO:0000259" key="1">
    <source>
        <dbReference type="Pfam" id="PF09414"/>
    </source>
</evidence>